<dbReference type="Pfam" id="PF11913">
    <property type="entry name" value="DUF3431"/>
    <property type="match status" value="1"/>
</dbReference>
<dbReference type="EnsemblMetazoa" id="XM_038209286.1">
    <property type="protein sequence ID" value="XP_038065214.1"/>
    <property type="gene ID" value="LOC119735552"/>
</dbReference>
<dbReference type="Pfam" id="PF01593">
    <property type="entry name" value="Amino_oxidase"/>
    <property type="match status" value="1"/>
</dbReference>
<name>A0A914AP47_PATMI</name>
<sequence>MASCLKNVFLAALMLSLAISLMIEFGSWDASILPRRFFDDKGNNTPPTPDVIGDSERYRIVIIGSGPTALGAAQRLHDLRRETKNTVITVLEEKGKPGGLDSSERDDQGFLWDNRVNADFSHYTYFDRILDRAVPEWNYRPMATFAFMKGSDGTRRFIPYPVQNNIHIMDEGDQQKSLSGLEEISRNTITLKPENFDEWLLQKFGSGLADVFMRKYYKKCWTVNATEMNSAWIGEQVSVPDIEEIKSNIKEVDNGIEAKDTEWGPNRFFRFPKYNGTGGIWEAIARRLPREWFKFNEKVTGINIDEKVVTVEAGQDMKSQYSLEYDVLFSTAPLDIVTGFLKSSDSSLSKMQELASQLVYTHTHIVGLGLTGQLPKTLADKSWVYFPDSDSPFYRMTMFSNYSDDLVPKAGAYWSLMCEIAEPMTSRPPWRWKENELVKTTIDALVSYGFITADMAVSKHYRRLDYGHPVPSLKRDTILDTIQPWLQSKDIYSRGRFGGWRYEVANPDHLFMQGVEVVDKILQGVPEETYTSPNVVNSKKNTGRVIPLDYELVIAHYNEDIEWLRPYAHHTLVYHKGHDTGPPFQLYAWERLENVGRESHSFLHHIVTNYHQLANVTVFTQADHLKGRCYKDILQFVTSAKKGVPCLGLLELHTDWGRIPFQKEYLETVKNRPIDRANVTFGEFYYHLYGVLPPAKGIENCRNGCFGATKEMIRKHPVEFYKKALGFVSRSSNGEEGHYLERIWYHFFA</sequence>
<organism evidence="3 4">
    <name type="scientific">Patiria miniata</name>
    <name type="common">Bat star</name>
    <name type="synonym">Asterina miniata</name>
    <dbReference type="NCBI Taxonomy" id="46514"/>
    <lineage>
        <taxon>Eukaryota</taxon>
        <taxon>Metazoa</taxon>
        <taxon>Echinodermata</taxon>
        <taxon>Eleutherozoa</taxon>
        <taxon>Asterozoa</taxon>
        <taxon>Asteroidea</taxon>
        <taxon>Valvatacea</taxon>
        <taxon>Valvatida</taxon>
        <taxon>Asterinidae</taxon>
        <taxon>Patiria</taxon>
    </lineage>
</organism>
<dbReference type="OrthoDB" id="10310766at2759"/>
<dbReference type="SUPFAM" id="SSF51905">
    <property type="entry name" value="FAD/NAD(P)-binding domain"/>
    <property type="match status" value="1"/>
</dbReference>
<feature type="domain" description="Amine oxidase" evidence="2">
    <location>
        <begin position="72"/>
        <end position="372"/>
    </location>
</feature>
<feature type="signal peptide" evidence="1">
    <location>
        <begin position="1"/>
        <end position="20"/>
    </location>
</feature>
<protein>
    <recommendedName>
        <fullName evidence="2">Amine oxidase domain-containing protein</fullName>
    </recommendedName>
</protein>
<dbReference type="AlphaFoldDB" id="A0A914AP47"/>
<dbReference type="Gene3D" id="3.50.50.60">
    <property type="entry name" value="FAD/NAD(P)-binding domain"/>
    <property type="match status" value="1"/>
</dbReference>
<evidence type="ECO:0000256" key="1">
    <source>
        <dbReference type="SAM" id="SignalP"/>
    </source>
</evidence>
<reference evidence="3" key="1">
    <citation type="submission" date="2022-11" db="UniProtKB">
        <authorList>
            <consortium name="EnsemblMetazoa"/>
        </authorList>
    </citation>
    <scope>IDENTIFICATION</scope>
</reference>
<dbReference type="PANTHER" id="PTHR43734:SF4">
    <property type="entry name" value="AMINE OXIDASE DOMAIN-CONTAINING PROTEIN"/>
    <property type="match status" value="1"/>
</dbReference>
<feature type="chain" id="PRO_5036857193" description="Amine oxidase domain-containing protein" evidence="1">
    <location>
        <begin position="21"/>
        <end position="749"/>
    </location>
</feature>
<dbReference type="Proteomes" id="UP000887568">
    <property type="component" value="Unplaced"/>
</dbReference>
<proteinExistence type="predicted"/>
<evidence type="ECO:0000313" key="3">
    <source>
        <dbReference type="EnsemblMetazoa" id="XP_038065214.1"/>
    </source>
</evidence>
<dbReference type="GeneID" id="119735552"/>
<dbReference type="InterPro" id="IPR036188">
    <property type="entry name" value="FAD/NAD-bd_sf"/>
</dbReference>
<dbReference type="InterPro" id="IPR002937">
    <property type="entry name" value="Amino_oxidase"/>
</dbReference>
<dbReference type="RefSeq" id="XP_038065214.1">
    <property type="nucleotide sequence ID" value="XM_038209286.1"/>
</dbReference>
<keyword evidence="1" id="KW-0732">Signal</keyword>
<keyword evidence="4" id="KW-1185">Reference proteome</keyword>
<dbReference type="GO" id="GO:0016491">
    <property type="term" value="F:oxidoreductase activity"/>
    <property type="evidence" value="ECO:0007669"/>
    <property type="project" value="InterPro"/>
</dbReference>
<dbReference type="InterPro" id="IPR021838">
    <property type="entry name" value="DUF3431"/>
</dbReference>
<accession>A0A914AP47</accession>
<dbReference type="PANTHER" id="PTHR43734">
    <property type="entry name" value="PHYTOENE DESATURASE"/>
    <property type="match status" value="1"/>
</dbReference>
<evidence type="ECO:0000313" key="4">
    <source>
        <dbReference type="Proteomes" id="UP000887568"/>
    </source>
</evidence>
<dbReference type="OMA" id="ERIWYHF"/>
<evidence type="ECO:0000259" key="2">
    <source>
        <dbReference type="Pfam" id="PF01593"/>
    </source>
</evidence>